<dbReference type="AlphaFoldDB" id="A0A1X7V1L4"/>
<protein>
    <submittedName>
        <fullName evidence="1">Uncharacterized protein</fullName>
    </submittedName>
</protein>
<reference evidence="1" key="1">
    <citation type="submission" date="2017-05" db="UniProtKB">
        <authorList>
            <consortium name="EnsemblMetazoa"/>
        </authorList>
    </citation>
    <scope>IDENTIFICATION</scope>
</reference>
<organism evidence="1">
    <name type="scientific">Amphimedon queenslandica</name>
    <name type="common">Sponge</name>
    <dbReference type="NCBI Taxonomy" id="400682"/>
    <lineage>
        <taxon>Eukaryota</taxon>
        <taxon>Metazoa</taxon>
        <taxon>Porifera</taxon>
        <taxon>Demospongiae</taxon>
        <taxon>Heteroscleromorpha</taxon>
        <taxon>Haplosclerida</taxon>
        <taxon>Niphatidae</taxon>
        <taxon>Amphimedon</taxon>
    </lineage>
</organism>
<accession>A0A1X7V1L4</accession>
<dbReference type="EnsemblMetazoa" id="Aqu2.1.33846_001">
    <property type="protein sequence ID" value="Aqu2.1.33846_001"/>
    <property type="gene ID" value="Aqu2.1.33846"/>
</dbReference>
<proteinExistence type="predicted"/>
<dbReference type="InParanoid" id="A0A1X7V1L4"/>
<evidence type="ECO:0000313" key="1">
    <source>
        <dbReference type="EnsemblMetazoa" id="Aqu2.1.33846_001"/>
    </source>
</evidence>
<name>A0A1X7V1L4_AMPQE</name>
<sequence length="72" mass="8299">MPEEYEAEVKKCNSLSDIRKIALRKDGISSAVQDSLSPVKVLLSTIFTRLQIKERNIRIFHSTSSEEISQFW</sequence>